<evidence type="ECO:0000313" key="15">
    <source>
        <dbReference type="Proteomes" id="UP000095544"/>
    </source>
</evidence>
<dbReference type="Gene3D" id="3.30.565.10">
    <property type="entry name" value="Histidine kinase-like ATPase, C-terminal domain"/>
    <property type="match status" value="1"/>
</dbReference>
<dbReference type="STRING" id="39482.ERS852491_04597"/>
<feature type="domain" description="PAC" evidence="13">
    <location>
        <begin position="85"/>
        <end position="136"/>
    </location>
</feature>
<dbReference type="Gene3D" id="1.10.287.130">
    <property type="match status" value="1"/>
</dbReference>
<dbReference type="Pfam" id="PF00072">
    <property type="entry name" value="Response_reg"/>
    <property type="match status" value="1"/>
</dbReference>
<dbReference type="InterPro" id="IPR013655">
    <property type="entry name" value="PAS_fold_3"/>
</dbReference>
<keyword evidence="5 14" id="KW-0808">Transferase</keyword>
<dbReference type="EC" id="2.7.13.3" evidence="2"/>
<dbReference type="RefSeq" id="WP_055155076.1">
    <property type="nucleotide sequence ID" value="NZ_CYZU01000068.1"/>
</dbReference>
<dbReference type="SMART" id="SM00091">
    <property type="entry name" value="PAS"/>
    <property type="match status" value="3"/>
</dbReference>
<evidence type="ECO:0000259" key="10">
    <source>
        <dbReference type="PROSITE" id="PS50109"/>
    </source>
</evidence>
<dbReference type="CDD" id="cd00130">
    <property type="entry name" value="PAS"/>
    <property type="match status" value="2"/>
</dbReference>
<proteinExistence type="predicted"/>
<evidence type="ECO:0000256" key="6">
    <source>
        <dbReference type="ARBA" id="ARBA00022777"/>
    </source>
</evidence>
<keyword evidence="6" id="KW-0418">Kinase</keyword>
<evidence type="ECO:0000313" key="14">
    <source>
        <dbReference type="EMBL" id="CUP22735.1"/>
    </source>
</evidence>
<gene>
    <name evidence="14" type="primary">rpfC_3</name>
    <name evidence="14" type="ORF">ERS852491_04597</name>
</gene>
<evidence type="ECO:0000259" key="12">
    <source>
        <dbReference type="PROSITE" id="PS50112"/>
    </source>
</evidence>
<evidence type="ECO:0000256" key="7">
    <source>
        <dbReference type="ARBA" id="ARBA00023012"/>
    </source>
</evidence>
<evidence type="ECO:0000256" key="2">
    <source>
        <dbReference type="ARBA" id="ARBA00012438"/>
    </source>
</evidence>
<dbReference type="InterPro" id="IPR001610">
    <property type="entry name" value="PAC"/>
</dbReference>
<dbReference type="InterPro" id="IPR036097">
    <property type="entry name" value="HisK_dim/P_sf"/>
</dbReference>
<evidence type="ECO:0000256" key="9">
    <source>
        <dbReference type="PROSITE-ProRule" id="PRU00169"/>
    </source>
</evidence>
<comment type="function">
    <text evidence="8">May play the central regulatory role in sporulation. It may be an element of the effector pathway responsible for the activation of sporulation genes in response to nutritional stress. Spo0A may act in concert with spo0H (a sigma factor) to control the expression of some genes that are critical to the sporulation process.</text>
</comment>
<dbReference type="SMART" id="SM00388">
    <property type="entry name" value="HisKA"/>
    <property type="match status" value="1"/>
</dbReference>
<dbReference type="InterPro" id="IPR001789">
    <property type="entry name" value="Sig_transdc_resp-reg_receiver"/>
</dbReference>
<dbReference type="InterPro" id="IPR000014">
    <property type="entry name" value="PAS"/>
</dbReference>
<dbReference type="InterPro" id="IPR005467">
    <property type="entry name" value="His_kinase_dom"/>
</dbReference>
<evidence type="ECO:0000256" key="8">
    <source>
        <dbReference type="ARBA" id="ARBA00024867"/>
    </source>
</evidence>
<dbReference type="PROSITE" id="PS50109">
    <property type="entry name" value="HIS_KIN"/>
    <property type="match status" value="1"/>
</dbReference>
<dbReference type="SMART" id="SM00387">
    <property type="entry name" value="HATPase_c"/>
    <property type="match status" value="1"/>
</dbReference>
<feature type="domain" description="Histidine kinase" evidence="10">
    <location>
        <begin position="918"/>
        <end position="1141"/>
    </location>
</feature>
<dbReference type="PANTHER" id="PTHR43047">
    <property type="entry name" value="TWO-COMPONENT HISTIDINE PROTEIN KINASE"/>
    <property type="match status" value="1"/>
</dbReference>
<feature type="domain" description="Response regulatory" evidence="11">
    <location>
        <begin position="1169"/>
        <end position="1290"/>
    </location>
</feature>
<evidence type="ECO:0000259" key="13">
    <source>
        <dbReference type="PROSITE" id="PS50113"/>
    </source>
</evidence>
<organism evidence="14 15">
    <name type="scientific">Faecalicatena contorta</name>
    <dbReference type="NCBI Taxonomy" id="39482"/>
    <lineage>
        <taxon>Bacteria</taxon>
        <taxon>Bacillati</taxon>
        <taxon>Bacillota</taxon>
        <taxon>Clostridia</taxon>
        <taxon>Lachnospirales</taxon>
        <taxon>Lachnospiraceae</taxon>
        <taxon>Faecalicatena</taxon>
    </lineage>
</organism>
<dbReference type="Gene3D" id="3.30.450.20">
    <property type="entry name" value="PAS domain"/>
    <property type="match status" value="3"/>
</dbReference>
<dbReference type="InterPro" id="IPR003594">
    <property type="entry name" value="HATPase_dom"/>
</dbReference>
<evidence type="ECO:0000256" key="5">
    <source>
        <dbReference type="ARBA" id="ARBA00022679"/>
    </source>
</evidence>
<dbReference type="PROSITE" id="PS50113">
    <property type="entry name" value="PAC"/>
    <property type="match status" value="2"/>
</dbReference>
<accession>A0A174LLT4</accession>
<dbReference type="PANTHER" id="PTHR43047:SF64">
    <property type="entry name" value="HISTIDINE KINASE CONTAINING CHEY-HOMOLOGOUS RECEIVER DOMAIN AND PAS DOMAIN-RELATED"/>
    <property type="match status" value="1"/>
</dbReference>
<feature type="domain" description="PAS" evidence="12">
    <location>
        <begin position="7"/>
        <end position="82"/>
    </location>
</feature>
<dbReference type="Pfam" id="PF08447">
    <property type="entry name" value="PAS_3"/>
    <property type="match status" value="3"/>
</dbReference>
<sequence>MTSDTPLALRLEDIINAIPGGVAVYKVSDRFETVYFSDGVPELSGYTVDEYYELSKGDAAELIYREDTGMVVQMAEQVIRTHDTVDFEFRKQHRDGHIVWVRVQVKWSGEEDGCPLLLCVFHNISELKEAQLEMRHLINSIPGGIASYRVENHRFIPTFFSDGVMALSGHTRAEYEALIGDNALNIVYGQDRERVMEAAEAALSSGEVLDVSYRMRHKDGGLVWIHLNGRRMGPLSENTRFYAVFTGMSLETRLFQSIANEMADSIYIIAKDSYDLLYVNEPKKDGLTNRDCVGRKCYEALYGNHTPCEFCGLTKYEADGREHEMKISGQDRFFSTRFRETDWNGIPAYVKYVRDITEEVKTRREKERLEQYFQTVVKNLPGGIAVVKLCGDGSMVPEFVSEGFAELTRMSQEEISDLYSEDAMAGVNAQDLEQVNARLTEFIESGASQCELVYRLKRGDGSYVWVKNNLSLIEMDSGERKFYAVYHDISGEIAEKEQLRQQYKEMIMQHYRTPDPNALIIGHCNITQNQILEIIDHTDSDLLKTFSAVREKFFTGISSLVTDEKERQLFLDTYLNEPSLRAFGRNDTEQTLQCFIKLPKEEKGRHVKFKVNMVETPDTGDVTGILTVTDITDETVTNQILHQLSVTSYDFVIDLDLINDTYKLLAYNKNSDRLPDSFGSHSKRIRFMAEEVVVPKDREQYWGSLEAGEMMKRLTEKGSYTFAFSITDEQGDIRTKNMTVSAIDLRIGRACLVRSDITESLREQQGLLNMIAYTFELACFINMNSTSLTMYTRETVLKNLAPNYLDKYEDALKEFALHFGRAEDREETSRQFRVETMVERLGQKPEGYDFVFPYEEGDEVLYKQINVLWGDENHRTICMVRADVTDMLAAERQTKRTLEKALVLAEEANQAKSEFLSAMSHDIRTPMNAIMGMTALACAHIDDQDKVSNCLKKISISSRHLLSLINDVLDMSKIERSQIALGRMKIHLPKLMDELAAIIEPQAKAAGIQFHMQAEGITNPRFYGDMLRLNQIFINILSNAIKFTPEGGSVGFLVKELPPVRDDGYVRYCFTIRDTGVGIKKEFLEHIFEPFTRSSNTSRVEGTGLGLSITRGLVDLMGGVITVESKEHQGTVFQVILECEKAGEPDRKAVNPDDGRERRDHAAFLEGRRFLIAEDNAINAEILCELLEMYGASSLVKTDGLQTVKEFADNRSGVYDAILMDIQMPEMNGYEATRAIRRMNRPDAAHIPIIAMTANAFAEDIQASMDAGMTAHVAKPIDVSVLQSTLCRVLGIEYK</sequence>
<dbReference type="SUPFAM" id="SSF52172">
    <property type="entry name" value="CheY-like"/>
    <property type="match status" value="1"/>
</dbReference>
<dbReference type="CDD" id="cd00082">
    <property type="entry name" value="HisKA"/>
    <property type="match status" value="1"/>
</dbReference>
<dbReference type="InterPro" id="IPR000700">
    <property type="entry name" value="PAS-assoc_C"/>
</dbReference>
<evidence type="ECO:0000256" key="1">
    <source>
        <dbReference type="ARBA" id="ARBA00000085"/>
    </source>
</evidence>
<dbReference type="SUPFAM" id="SSF47384">
    <property type="entry name" value="Homodimeric domain of signal transducing histidine kinase"/>
    <property type="match status" value="1"/>
</dbReference>
<comment type="catalytic activity">
    <reaction evidence="1">
        <text>ATP + protein L-histidine = ADP + protein N-phospho-L-histidine.</text>
        <dbReference type="EC" id="2.7.13.3"/>
    </reaction>
</comment>
<dbReference type="Proteomes" id="UP000095544">
    <property type="component" value="Unassembled WGS sequence"/>
</dbReference>
<dbReference type="InterPro" id="IPR036890">
    <property type="entry name" value="HATPase_C_sf"/>
</dbReference>
<dbReference type="SMART" id="SM00086">
    <property type="entry name" value="PAC"/>
    <property type="match status" value="4"/>
</dbReference>
<dbReference type="CDD" id="cd16922">
    <property type="entry name" value="HATPase_EvgS-ArcB-TorS-like"/>
    <property type="match status" value="1"/>
</dbReference>
<keyword evidence="7" id="KW-0902">Two-component regulatory system</keyword>
<keyword evidence="4 9" id="KW-0597">Phosphoprotein</keyword>
<dbReference type="Gene3D" id="3.40.50.2300">
    <property type="match status" value="1"/>
</dbReference>
<name>A0A174LLT4_9FIRM</name>
<dbReference type="InterPro" id="IPR003661">
    <property type="entry name" value="HisK_dim/P_dom"/>
</dbReference>
<dbReference type="PROSITE" id="PS50112">
    <property type="entry name" value="PAS"/>
    <property type="match status" value="1"/>
</dbReference>
<evidence type="ECO:0000259" key="11">
    <source>
        <dbReference type="PROSITE" id="PS50110"/>
    </source>
</evidence>
<dbReference type="InterPro" id="IPR004358">
    <property type="entry name" value="Sig_transdc_His_kin-like_C"/>
</dbReference>
<dbReference type="NCBIfam" id="TIGR00229">
    <property type="entry name" value="sensory_box"/>
    <property type="match status" value="2"/>
</dbReference>
<dbReference type="SUPFAM" id="SSF55874">
    <property type="entry name" value="ATPase domain of HSP90 chaperone/DNA topoisomerase II/histidine kinase"/>
    <property type="match status" value="1"/>
</dbReference>
<dbReference type="OrthoDB" id="9790669at2"/>
<evidence type="ECO:0000256" key="3">
    <source>
        <dbReference type="ARBA" id="ARBA00018672"/>
    </source>
</evidence>
<dbReference type="Pfam" id="PF00512">
    <property type="entry name" value="HisKA"/>
    <property type="match status" value="1"/>
</dbReference>
<protein>
    <recommendedName>
        <fullName evidence="3">Stage 0 sporulation protein A homolog</fullName>
        <ecNumber evidence="2">2.7.13.3</ecNumber>
    </recommendedName>
</protein>
<dbReference type="InterPro" id="IPR035965">
    <property type="entry name" value="PAS-like_dom_sf"/>
</dbReference>
<dbReference type="SMART" id="SM00448">
    <property type="entry name" value="REC"/>
    <property type="match status" value="1"/>
</dbReference>
<feature type="modified residue" description="4-aspartylphosphate" evidence="9">
    <location>
        <position position="1221"/>
    </location>
</feature>
<dbReference type="EMBL" id="CYZU01000068">
    <property type="protein sequence ID" value="CUP22735.1"/>
    <property type="molecule type" value="Genomic_DNA"/>
</dbReference>
<dbReference type="SUPFAM" id="SSF55785">
    <property type="entry name" value="PYP-like sensor domain (PAS domain)"/>
    <property type="match status" value="3"/>
</dbReference>
<dbReference type="InterPro" id="IPR011006">
    <property type="entry name" value="CheY-like_superfamily"/>
</dbReference>
<dbReference type="GO" id="GO:0000155">
    <property type="term" value="F:phosphorelay sensor kinase activity"/>
    <property type="evidence" value="ECO:0007669"/>
    <property type="project" value="InterPro"/>
</dbReference>
<dbReference type="Pfam" id="PF02518">
    <property type="entry name" value="HATPase_c"/>
    <property type="match status" value="1"/>
</dbReference>
<dbReference type="CDD" id="cd17546">
    <property type="entry name" value="REC_hyHK_CKI1_RcsC-like"/>
    <property type="match status" value="1"/>
</dbReference>
<feature type="domain" description="PAC" evidence="13">
    <location>
        <begin position="450"/>
        <end position="501"/>
    </location>
</feature>
<dbReference type="PROSITE" id="PS50110">
    <property type="entry name" value="RESPONSE_REGULATORY"/>
    <property type="match status" value="1"/>
</dbReference>
<evidence type="ECO:0000256" key="4">
    <source>
        <dbReference type="ARBA" id="ARBA00022553"/>
    </source>
</evidence>
<dbReference type="PRINTS" id="PR00344">
    <property type="entry name" value="BCTRLSENSOR"/>
</dbReference>
<reference evidence="14 15" key="1">
    <citation type="submission" date="2015-09" db="EMBL/GenBank/DDBJ databases">
        <authorList>
            <consortium name="Pathogen Informatics"/>
        </authorList>
    </citation>
    <scope>NUCLEOTIDE SEQUENCE [LARGE SCALE GENOMIC DNA]</scope>
    <source>
        <strain evidence="14 15">2789STDY5834876</strain>
    </source>
</reference>